<dbReference type="Proteomes" id="UP000319769">
    <property type="component" value="Unassembled WGS sequence"/>
</dbReference>
<dbReference type="InterPro" id="IPR009075">
    <property type="entry name" value="AcylCo_DH/oxidase_C"/>
</dbReference>
<evidence type="ECO:0000313" key="6">
    <source>
        <dbReference type="Proteomes" id="UP000319769"/>
    </source>
</evidence>
<dbReference type="GO" id="GO:0003995">
    <property type="term" value="F:acyl-CoA dehydrogenase activity"/>
    <property type="evidence" value="ECO:0007669"/>
    <property type="project" value="TreeGrafter"/>
</dbReference>
<dbReference type="OrthoDB" id="8677713at2"/>
<reference evidence="5" key="1">
    <citation type="submission" date="2019-09" db="EMBL/GenBank/DDBJ databases">
        <authorList>
            <person name="Teo W.F.A."/>
            <person name="Duangmal K."/>
        </authorList>
    </citation>
    <scope>NUCLEOTIDE SEQUENCE [LARGE SCALE GENOMIC DNA]</scope>
    <source>
        <strain evidence="5">K81G1</strain>
    </source>
</reference>
<evidence type="ECO:0000259" key="4">
    <source>
        <dbReference type="Pfam" id="PF00441"/>
    </source>
</evidence>
<comment type="caution">
    <text evidence="5">The sequence shown here is derived from an EMBL/GenBank/DDBJ whole genome shotgun (WGS) entry which is preliminary data.</text>
</comment>
<accession>A0A5N0UXP6</accession>
<keyword evidence="1" id="KW-0285">Flavoprotein</keyword>
<keyword evidence="2" id="KW-0274">FAD</keyword>
<evidence type="ECO:0000313" key="5">
    <source>
        <dbReference type="EMBL" id="KAA9157306.1"/>
    </source>
</evidence>
<dbReference type="Pfam" id="PF00441">
    <property type="entry name" value="Acyl-CoA_dh_1"/>
    <property type="match status" value="1"/>
</dbReference>
<keyword evidence="3" id="KW-0560">Oxidoreductase</keyword>
<dbReference type="EMBL" id="VMNW02000042">
    <property type="protein sequence ID" value="KAA9157306.1"/>
    <property type="molecule type" value="Genomic_DNA"/>
</dbReference>
<dbReference type="PANTHER" id="PTHR43884:SF20">
    <property type="entry name" value="ACYL-COA DEHYDROGENASE FADE28"/>
    <property type="match status" value="1"/>
</dbReference>
<name>A0A5N0UXP6_9PSEU</name>
<dbReference type="AlphaFoldDB" id="A0A5N0UXP6"/>
<feature type="domain" description="Acyl-CoA dehydrogenase/oxidase C-terminal" evidence="4">
    <location>
        <begin position="171"/>
        <end position="296"/>
    </location>
</feature>
<organism evidence="5 6">
    <name type="scientific">Amycolatopsis acidicola</name>
    <dbReference type="NCBI Taxonomy" id="2596893"/>
    <lineage>
        <taxon>Bacteria</taxon>
        <taxon>Bacillati</taxon>
        <taxon>Actinomycetota</taxon>
        <taxon>Actinomycetes</taxon>
        <taxon>Pseudonocardiales</taxon>
        <taxon>Pseudonocardiaceae</taxon>
        <taxon>Amycolatopsis</taxon>
    </lineage>
</organism>
<dbReference type="InterPro" id="IPR036250">
    <property type="entry name" value="AcylCo_DH-like_C"/>
</dbReference>
<proteinExistence type="predicted"/>
<evidence type="ECO:0000256" key="2">
    <source>
        <dbReference type="ARBA" id="ARBA00022827"/>
    </source>
</evidence>
<dbReference type="PANTHER" id="PTHR43884">
    <property type="entry name" value="ACYL-COA DEHYDROGENASE"/>
    <property type="match status" value="1"/>
</dbReference>
<gene>
    <name evidence="5" type="ORF">FPZ12_025385</name>
</gene>
<evidence type="ECO:0000256" key="1">
    <source>
        <dbReference type="ARBA" id="ARBA00022630"/>
    </source>
</evidence>
<dbReference type="SUPFAM" id="SSF47203">
    <property type="entry name" value="Acyl-CoA dehydrogenase C-terminal domain-like"/>
    <property type="match status" value="1"/>
</dbReference>
<protein>
    <submittedName>
        <fullName evidence="5">Acyl-CoA dehydrogenase</fullName>
    </submittedName>
</protein>
<dbReference type="Gene3D" id="1.20.140.10">
    <property type="entry name" value="Butyryl-CoA Dehydrogenase, subunit A, domain 3"/>
    <property type="match status" value="1"/>
</dbReference>
<keyword evidence="6" id="KW-1185">Reference proteome</keyword>
<evidence type="ECO:0000256" key="3">
    <source>
        <dbReference type="ARBA" id="ARBA00023002"/>
    </source>
</evidence>
<sequence>MVDTMNEDELLARTAAEIAGKCQGDTHDSCWKALTDTGFSALRDVGDGGDPMATVTQTALVVTELSKVVCGAPLIGSLLAAEALRLADAEVDEPATVVLGSGLGSLGGSVGWDTASLTHAVTLDNAELALVKLGDPVEAGDFTRGVAERGDLVRGLGAGLRESQLRHWQDFARLLVTADLLGAAEGLFTQAVEYAKQRVQFGRAIGSFQAVQHILARAFTELEAIRSTLAHAAHAIDTGEDPHTAAAVAKAYASEAAVSVVEASIQVFGGVAITWEFPAHLHLRRVVADAALFGTADDLYGLLHDELEGAGR</sequence>